<feature type="region of interest" description="Disordered" evidence="1">
    <location>
        <begin position="1"/>
        <end position="30"/>
    </location>
</feature>
<dbReference type="GeneID" id="38117435"/>
<reference evidence="2 3" key="1">
    <citation type="journal article" date="2018" name="IMA Fungus">
        <title>IMA Genome-F 9: Draft genome sequence of Annulohypoxylon stygium, Aspergillus mulundensis, Berkeleyomyces basicola (syn. Thielaviopsis basicola), Ceratocystis smalleyi, two Cercospora beticola strains, Coleophoma cylindrospora, Fusarium fracticaudum, Phialophora cf. hyalina, and Morchella septimelata.</title>
        <authorList>
            <person name="Wingfield B.D."/>
            <person name="Bills G.F."/>
            <person name="Dong Y."/>
            <person name="Huang W."/>
            <person name="Nel W.J."/>
            <person name="Swalarsk-Parry B.S."/>
            <person name="Vaghefi N."/>
            <person name="Wilken P.M."/>
            <person name="An Z."/>
            <person name="de Beer Z.W."/>
            <person name="De Vos L."/>
            <person name="Chen L."/>
            <person name="Duong T.A."/>
            <person name="Gao Y."/>
            <person name="Hammerbacher A."/>
            <person name="Kikkert J.R."/>
            <person name="Li Y."/>
            <person name="Li H."/>
            <person name="Li K."/>
            <person name="Li Q."/>
            <person name="Liu X."/>
            <person name="Ma X."/>
            <person name="Naidoo K."/>
            <person name="Pethybridge S.J."/>
            <person name="Sun J."/>
            <person name="Steenkamp E.T."/>
            <person name="van der Nest M.A."/>
            <person name="van Wyk S."/>
            <person name="Wingfield M.J."/>
            <person name="Xiong C."/>
            <person name="Yue Q."/>
            <person name="Zhang X."/>
        </authorList>
    </citation>
    <scope>NUCLEOTIDE SEQUENCE [LARGE SCALE GENOMIC DNA]</scope>
    <source>
        <strain evidence="2 3">DSM 5745</strain>
    </source>
</reference>
<name>A0A3D8RK35_9EURO</name>
<dbReference type="AlphaFoldDB" id="A0A3D8RK35"/>
<evidence type="ECO:0000313" key="3">
    <source>
        <dbReference type="Proteomes" id="UP000256690"/>
    </source>
</evidence>
<evidence type="ECO:0000256" key="1">
    <source>
        <dbReference type="SAM" id="MobiDB-lite"/>
    </source>
</evidence>
<keyword evidence="3" id="KW-1185">Reference proteome</keyword>
<accession>A0A3D8RK35</accession>
<feature type="compositionally biased region" description="Pro residues" evidence="1">
    <location>
        <begin position="1"/>
        <end position="11"/>
    </location>
</feature>
<comment type="caution">
    <text evidence="2">The sequence shown here is derived from an EMBL/GenBank/DDBJ whole genome shotgun (WGS) entry which is preliminary data.</text>
</comment>
<sequence>MPPLAKRPPPFINRNTIPKKRPRGNHRLEDFFGRPAPIITTSASEESINLGGSSNNVVEIDSDVESLEERSVVHTEPAVEMNETISLDSDNKFVEEPAERAPTNKISCVDSNNEFFEEPAERASTNKIKKGLGLFLNHVIIPDSCEEEELDDSPADRVTRNVETTFQSSTIGKSTELVHESVKGKEVLRSGKGGLSASNSHGSPWEIHGSENMPEPLRKMISEYWKNVDQGFSSGKSIDFRESTVADPRKLVFKELDEIPRPKFSSNDDTDEAREQRFAWRIKCLVHVLVMFIGHPQTTRMLPEEKSLFMQSDRSKLEAEFIGFYNKPARILYGGIKMPTYEDVKAALPVSR</sequence>
<proteinExistence type="predicted"/>
<organism evidence="2 3">
    <name type="scientific">Aspergillus mulundensis</name>
    <dbReference type="NCBI Taxonomy" id="1810919"/>
    <lineage>
        <taxon>Eukaryota</taxon>
        <taxon>Fungi</taxon>
        <taxon>Dikarya</taxon>
        <taxon>Ascomycota</taxon>
        <taxon>Pezizomycotina</taxon>
        <taxon>Eurotiomycetes</taxon>
        <taxon>Eurotiomycetidae</taxon>
        <taxon>Eurotiales</taxon>
        <taxon>Aspergillaceae</taxon>
        <taxon>Aspergillus</taxon>
        <taxon>Aspergillus subgen. Nidulantes</taxon>
    </lineage>
</organism>
<protein>
    <submittedName>
        <fullName evidence="2">Uncharacterized protein</fullName>
    </submittedName>
</protein>
<dbReference type="RefSeq" id="XP_026602171.1">
    <property type="nucleotide sequence ID" value="XM_026749081.1"/>
</dbReference>
<gene>
    <name evidence="2" type="ORF">DSM5745_07065</name>
</gene>
<evidence type="ECO:0000313" key="2">
    <source>
        <dbReference type="EMBL" id="RDW74403.1"/>
    </source>
</evidence>
<feature type="region of interest" description="Disordered" evidence="1">
    <location>
        <begin position="188"/>
        <end position="211"/>
    </location>
</feature>
<dbReference type="EMBL" id="PVWQ01000008">
    <property type="protein sequence ID" value="RDW74403.1"/>
    <property type="molecule type" value="Genomic_DNA"/>
</dbReference>
<dbReference type="Proteomes" id="UP000256690">
    <property type="component" value="Unassembled WGS sequence"/>
</dbReference>